<feature type="transmembrane region" description="Helical" evidence="1">
    <location>
        <begin position="267"/>
        <end position="294"/>
    </location>
</feature>
<proteinExistence type="predicted"/>
<feature type="transmembrane region" description="Helical" evidence="1">
    <location>
        <begin position="47"/>
        <end position="70"/>
    </location>
</feature>
<feature type="transmembrane region" description="Helical" evidence="1">
    <location>
        <begin position="160"/>
        <end position="180"/>
    </location>
</feature>
<evidence type="ECO:0000313" key="2">
    <source>
        <dbReference type="EMBL" id="MBP2472002.1"/>
    </source>
</evidence>
<dbReference type="EMBL" id="JAGIOO010000001">
    <property type="protein sequence ID" value="MBP2472002.1"/>
    <property type="molecule type" value="Genomic_DNA"/>
</dbReference>
<evidence type="ECO:0000313" key="3">
    <source>
        <dbReference type="Proteomes" id="UP001519363"/>
    </source>
</evidence>
<comment type="caution">
    <text evidence="2">The sequence shown here is derived from an EMBL/GenBank/DDBJ whole genome shotgun (WGS) entry which is preliminary data.</text>
</comment>
<dbReference type="Proteomes" id="UP001519363">
    <property type="component" value="Unassembled WGS sequence"/>
</dbReference>
<keyword evidence="1" id="KW-1133">Transmembrane helix</keyword>
<evidence type="ECO:0000256" key="1">
    <source>
        <dbReference type="SAM" id="Phobius"/>
    </source>
</evidence>
<keyword evidence="1" id="KW-0472">Membrane</keyword>
<feature type="transmembrane region" description="Helical" evidence="1">
    <location>
        <begin position="329"/>
        <end position="349"/>
    </location>
</feature>
<dbReference type="RefSeq" id="WP_143342467.1">
    <property type="nucleotide sequence ID" value="NZ_JAGIOO010000001.1"/>
</dbReference>
<protein>
    <submittedName>
        <fullName evidence="2">Uncharacterized protein</fullName>
    </submittedName>
</protein>
<feature type="transmembrane region" description="Helical" evidence="1">
    <location>
        <begin position="90"/>
        <end position="110"/>
    </location>
</feature>
<gene>
    <name evidence="2" type="ORF">JOF53_000874</name>
</gene>
<keyword evidence="3" id="KW-1185">Reference proteome</keyword>
<feature type="transmembrane region" description="Helical" evidence="1">
    <location>
        <begin position="224"/>
        <end position="246"/>
    </location>
</feature>
<name>A0ABS5A6W2_9PSEU</name>
<keyword evidence="1" id="KW-0812">Transmembrane</keyword>
<organism evidence="2 3">
    <name type="scientific">Crossiella equi</name>
    <dbReference type="NCBI Taxonomy" id="130796"/>
    <lineage>
        <taxon>Bacteria</taxon>
        <taxon>Bacillati</taxon>
        <taxon>Actinomycetota</taxon>
        <taxon>Actinomycetes</taxon>
        <taxon>Pseudonocardiales</taxon>
        <taxon>Pseudonocardiaceae</taxon>
        <taxon>Crossiella</taxon>
    </lineage>
</organism>
<reference evidence="2 3" key="1">
    <citation type="submission" date="2021-03" db="EMBL/GenBank/DDBJ databases">
        <title>Sequencing the genomes of 1000 actinobacteria strains.</title>
        <authorList>
            <person name="Klenk H.-P."/>
        </authorList>
    </citation>
    <scope>NUCLEOTIDE SEQUENCE [LARGE SCALE GENOMIC DNA]</scope>
    <source>
        <strain evidence="2 3">DSM 44580</strain>
    </source>
</reference>
<sequence length="384" mass="42631">MSYEQESNIPETAGTGMTEVERRGYEREFRKQGLPLLVRTRDSVGKLLLRATPAVALLLVYDLVATQLEVFYPDDEAFEAFLDHPGATELYLANLLCLYLLPVLAAWLTLRWSRDHPATPDAVLLAVFLCLGEAFLAPLLDYAAELNTGTLTQVVVNSVWVLAAVLLGALGVGAVFVWSLRVALRQLLALGLLLSRALPLLLLFVTFCFYNAEIWQITSTLPRAVLWWVVALFGAVALAFLVAVARDELRELAPGEEVIPLHRREKLNLVAVLVTAQALQAAVFGLLAFCYFLLLGQLSIREEVVRQWISRGPTPGKLWDVAMPFSNELLQASLFLAVFSALYFTTSAFTDAKYRDAFFDPVVAQLRVSLAARQEYLTRWPVAG</sequence>
<feature type="transmembrane region" description="Helical" evidence="1">
    <location>
        <begin position="122"/>
        <end position="140"/>
    </location>
</feature>
<accession>A0ABS5A6W2</accession>
<feature type="transmembrane region" description="Helical" evidence="1">
    <location>
        <begin position="187"/>
        <end position="212"/>
    </location>
</feature>